<evidence type="ECO:0000256" key="1">
    <source>
        <dbReference type="ARBA" id="ARBA00004127"/>
    </source>
</evidence>
<dbReference type="InterPro" id="IPR011020">
    <property type="entry name" value="HTTM-like"/>
</dbReference>
<accession>A0A3M2IPY5</accession>
<dbReference type="InterPro" id="IPR023894">
    <property type="entry name" value="Sporulation_SdpB"/>
</dbReference>
<comment type="subcellular location">
    <subcellularLocation>
        <location evidence="1">Endomembrane system</location>
        <topology evidence="1">Multi-pass membrane protein</topology>
    </subcellularLocation>
</comment>
<dbReference type="OrthoDB" id="128729at2"/>
<feature type="transmembrane region" description="Helical" evidence="5">
    <location>
        <begin position="80"/>
        <end position="102"/>
    </location>
</feature>
<dbReference type="InterPro" id="IPR052964">
    <property type="entry name" value="Sporulation_signal_mat"/>
</dbReference>
<dbReference type="GO" id="GO:0012505">
    <property type="term" value="C:endomembrane system"/>
    <property type="evidence" value="ECO:0007669"/>
    <property type="project" value="UniProtKB-SubCell"/>
</dbReference>
<evidence type="ECO:0000256" key="5">
    <source>
        <dbReference type="SAM" id="Phobius"/>
    </source>
</evidence>
<feature type="transmembrane region" description="Helical" evidence="5">
    <location>
        <begin position="152"/>
        <end position="176"/>
    </location>
</feature>
<feature type="domain" description="HTTM-like" evidence="6">
    <location>
        <begin position="21"/>
        <end position="296"/>
    </location>
</feature>
<sequence>MRQHTLVALARLQDSISRFDSRQPAVQVGRTLIAASQILTLTVTPWTRLTPQILDTPAAPICRGVTRPSLFCLTPDDQPAIAIVVALVVLAAVCAGVVPRVTGLAHAWVSYSIAVSLGLPDGGEQAAQVVTVLLIGLTVADERVIAWRRSPAPAATSVTSVTSVTQGIAFASWWLLRLQVAGIYLHSAIAKLGVEDWVNGSALYYVVRDPSFGASGLVGEALRTVTSTPLGVATLTWGTVVTEAGLAVLLLMGPRARRLALTAALVLHVGIIVGIGLWSFALIMIGSVWVAADLPVPARSASDRPVTTMWRNQGAPRSG</sequence>
<evidence type="ECO:0000313" key="8">
    <source>
        <dbReference type="Proteomes" id="UP000269289"/>
    </source>
</evidence>
<keyword evidence="4 5" id="KW-0472">Membrane</keyword>
<evidence type="ECO:0000313" key="7">
    <source>
        <dbReference type="EMBL" id="RMI01700.1"/>
    </source>
</evidence>
<dbReference type="PANTHER" id="PTHR39535">
    <property type="entry name" value="SPORULATION-DELAYING PROTEIN SDPB"/>
    <property type="match status" value="1"/>
</dbReference>
<dbReference type="RefSeq" id="WP_122151383.1">
    <property type="nucleotide sequence ID" value="NZ_RFFI01000230.1"/>
</dbReference>
<evidence type="ECO:0000256" key="3">
    <source>
        <dbReference type="ARBA" id="ARBA00022989"/>
    </source>
</evidence>
<dbReference type="SMART" id="SM00752">
    <property type="entry name" value="HTTM"/>
    <property type="match status" value="1"/>
</dbReference>
<name>A0A3M2IPY5_9CELL</name>
<proteinExistence type="predicted"/>
<evidence type="ECO:0000256" key="4">
    <source>
        <dbReference type="ARBA" id="ARBA00023136"/>
    </source>
</evidence>
<gene>
    <name evidence="7" type="ORF">EBM89_20395</name>
</gene>
<dbReference type="EMBL" id="RFFI01000230">
    <property type="protein sequence ID" value="RMI01700.1"/>
    <property type="molecule type" value="Genomic_DNA"/>
</dbReference>
<feature type="transmembrane region" description="Helical" evidence="5">
    <location>
        <begin position="259"/>
        <end position="292"/>
    </location>
</feature>
<feature type="transmembrane region" description="Helical" evidence="5">
    <location>
        <begin position="230"/>
        <end position="252"/>
    </location>
</feature>
<keyword evidence="8" id="KW-1185">Reference proteome</keyword>
<reference evidence="7 8" key="1">
    <citation type="submission" date="2018-10" db="EMBL/GenBank/DDBJ databases">
        <title>Isolation, diversity and antifungal activity of actinobacteria from wheat.</title>
        <authorList>
            <person name="Han C."/>
        </authorList>
    </citation>
    <scope>NUCLEOTIDE SEQUENCE [LARGE SCALE GENOMIC DNA]</scope>
    <source>
        <strain evidence="7 8">NEAU-YY56</strain>
    </source>
</reference>
<keyword evidence="2 5" id="KW-0812">Transmembrane</keyword>
<feature type="transmembrane region" description="Helical" evidence="5">
    <location>
        <begin position="122"/>
        <end position="140"/>
    </location>
</feature>
<organism evidence="7 8">
    <name type="scientific">Cellulomonas triticagri</name>
    <dbReference type="NCBI Taxonomy" id="2483352"/>
    <lineage>
        <taxon>Bacteria</taxon>
        <taxon>Bacillati</taxon>
        <taxon>Actinomycetota</taxon>
        <taxon>Actinomycetes</taxon>
        <taxon>Micrococcales</taxon>
        <taxon>Cellulomonadaceae</taxon>
        <taxon>Cellulomonas</taxon>
    </lineage>
</organism>
<evidence type="ECO:0000259" key="6">
    <source>
        <dbReference type="SMART" id="SM00752"/>
    </source>
</evidence>
<dbReference type="Proteomes" id="UP000269289">
    <property type="component" value="Unassembled WGS sequence"/>
</dbReference>
<dbReference type="NCBIfam" id="TIGR04033">
    <property type="entry name" value="export_SdpB"/>
    <property type="match status" value="1"/>
</dbReference>
<keyword evidence="3 5" id="KW-1133">Transmembrane helix</keyword>
<evidence type="ECO:0000256" key="2">
    <source>
        <dbReference type="ARBA" id="ARBA00022692"/>
    </source>
</evidence>
<protein>
    <recommendedName>
        <fullName evidence="6">HTTM-like domain-containing protein</fullName>
    </recommendedName>
</protein>
<dbReference type="PANTHER" id="PTHR39535:SF2">
    <property type="entry name" value="HTTM DOMAIN-CONTAINING PROTEIN"/>
    <property type="match status" value="1"/>
</dbReference>
<comment type="caution">
    <text evidence="7">The sequence shown here is derived from an EMBL/GenBank/DDBJ whole genome shotgun (WGS) entry which is preliminary data.</text>
</comment>
<dbReference type="AlphaFoldDB" id="A0A3M2IPY5"/>